<sequence length="400" mass="44864">MSETSRDTGISGYGFGPTLALATLNTLETPMESTFLTNMLGRISVVAGYLSIISWLFAQLPQVIKIYNTKSLEGVSLAFLLVWFVGDFLNFTSCLLNDAMAFQILLSGYYCMIDLILAGQFYYYTHMYKLHHHHHHNQHHQHPLKKTNRLTTIKSTPEELAATTSIQLPPEHISIPVSKPSSSSLSIKNSWSSFFTASFVTSFNKVQGMPIPEDLVFVASSGLNWGPILAWACTSCYLSSRIPQLITNYKLKTTSGISIKLFISALLGNLFYSISLLANFYQLKLLVKENSPDSIPANILDIYSEFWERELSYFLGAIGTVSFDILVLYQFFKWDHGRSPHLNKKKSFKAIKTPKFLEGNSNSPPLEDTAVPTGSTSLIHNDYDMNVHLEEDSSPKYGSF</sequence>
<proteinExistence type="inferred from homology"/>
<feature type="transmembrane region" description="Helical" evidence="7">
    <location>
        <begin position="101"/>
        <end position="124"/>
    </location>
</feature>
<dbReference type="Gene3D" id="1.20.1280.290">
    <property type="match status" value="2"/>
</dbReference>
<accession>A0A1B2JBX8</accession>
<dbReference type="EMBL" id="CP014585">
    <property type="protein sequence ID" value="ANZ75431.1"/>
    <property type="molecule type" value="Genomic_DNA"/>
</dbReference>
<comment type="subcellular location">
    <subcellularLocation>
        <location evidence="1">Membrane</location>
        <topology evidence="1">Multi-pass membrane protein</topology>
    </subcellularLocation>
</comment>
<dbReference type="PANTHER" id="PTHR16201:SF34">
    <property type="entry name" value="LYSOSOMAL AMINO ACID TRANSPORTER 1"/>
    <property type="match status" value="1"/>
</dbReference>
<evidence type="ECO:0000256" key="5">
    <source>
        <dbReference type="ARBA" id="ARBA00038039"/>
    </source>
</evidence>
<evidence type="ECO:0000256" key="2">
    <source>
        <dbReference type="ARBA" id="ARBA00022692"/>
    </source>
</evidence>
<feature type="transmembrane region" description="Helical" evidence="7">
    <location>
        <begin position="72"/>
        <end position="89"/>
    </location>
</feature>
<dbReference type="Proteomes" id="UP000094565">
    <property type="component" value="Chromosome 2"/>
</dbReference>
<dbReference type="OrthoDB" id="8048523at2759"/>
<keyword evidence="4 7" id="KW-0472">Membrane</keyword>
<evidence type="ECO:0000313" key="9">
    <source>
        <dbReference type="Proteomes" id="UP000094565"/>
    </source>
</evidence>
<dbReference type="GO" id="GO:0015174">
    <property type="term" value="F:basic amino acid transmembrane transporter activity"/>
    <property type="evidence" value="ECO:0007669"/>
    <property type="project" value="TreeGrafter"/>
</dbReference>
<evidence type="ECO:0000256" key="4">
    <source>
        <dbReference type="ARBA" id="ARBA00023136"/>
    </source>
</evidence>
<dbReference type="InterPro" id="IPR051415">
    <property type="entry name" value="LAAT-1"/>
</dbReference>
<keyword evidence="9" id="KW-1185">Reference proteome</keyword>
<dbReference type="PANTHER" id="PTHR16201">
    <property type="entry name" value="SEVEN TRANSMEMBRANE PROTEIN 1-RELATED"/>
    <property type="match status" value="1"/>
</dbReference>
<feature type="transmembrane region" description="Helical" evidence="7">
    <location>
        <begin position="311"/>
        <end position="332"/>
    </location>
</feature>
<feature type="transmembrane region" description="Helical" evidence="7">
    <location>
        <begin position="39"/>
        <end position="60"/>
    </location>
</feature>
<evidence type="ECO:0000256" key="1">
    <source>
        <dbReference type="ARBA" id="ARBA00004141"/>
    </source>
</evidence>
<evidence type="ECO:0000256" key="3">
    <source>
        <dbReference type="ARBA" id="ARBA00022989"/>
    </source>
</evidence>
<dbReference type="SMART" id="SM00679">
    <property type="entry name" value="CTNS"/>
    <property type="match status" value="2"/>
</dbReference>
<keyword evidence="3 7" id="KW-1133">Transmembrane helix</keyword>
<name>A0A1B2JBX8_PICPA</name>
<evidence type="ECO:0000256" key="6">
    <source>
        <dbReference type="ARBA" id="ARBA00050768"/>
    </source>
</evidence>
<dbReference type="Pfam" id="PF04193">
    <property type="entry name" value="PQ-loop"/>
    <property type="match status" value="2"/>
</dbReference>
<comment type="similarity">
    <text evidence="5">Belongs to the laat-1 family.</text>
</comment>
<feature type="transmembrane region" description="Helical" evidence="7">
    <location>
        <begin position="261"/>
        <end position="281"/>
    </location>
</feature>
<gene>
    <name evidence="8" type="primary">YDR352W</name>
    <name evidence="8" type="ORF">ATY40_BA7503227</name>
</gene>
<keyword evidence="2 7" id="KW-0812">Transmembrane</keyword>
<organism evidence="8 9">
    <name type="scientific">Komagataella pastoris</name>
    <name type="common">Yeast</name>
    <name type="synonym">Pichia pastoris</name>
    <dbReference type="NCBI Taxonomy" id="4922"/>
    <lineage>
        <taxon>Eukaryota</taxon>
        <taxon>Fungi</taxon>
        <taxon>Dikarya</taxon>
        <taxon>Ascomycota</taxon>
        <taxon>Saccharomycotina</taxon>
        <taxon>Pichiomycetes</taxon>
        <taxon>Pichiales</taxon>
        <taxon>Pichiaceae</taxon>
        <taxon>Komagataella</taxon>
    </lineage>
</organism>
<dbReference type="GO" id="GO:0034488">
    <property type="term" value="P:basic amino acid transmembrane export from vacuole"/>
    <property type="evidence" value="ECO:0007669"/>
    <property type="project" value="TreeGrafter"/>
</dbReference>
<comment type="catalytic activity">
    <reaction evidence="6">
        <text>L-histidine(out) + L-arginine(in) = L-histidine(in) + L-arginine(out)</text>
        <dbReference type="Rhea" id="RHEA:71063"/>
        <dbReference type="ChEBI" id="CHEBI:32682"/>
        <dbReference type="ChEBI" id="CHEBI:57595"/>
    </reaction>
</comment>
<evidence type="ECO:0000256" key="7">
    <source>
        <dbReference type="SAM" id="Phobius"/>
    </source>
</evidence>
<dbReference type="InterPro" id="IPR006603">
    <property type="entry name" value="PQ-loop_rpt"/>
</dbReference>
<protein>
    <submittedName>
        <fullName evidence="8">BA75_03227T0</fullName>
    </submittedName>
</protein>
<dbReference type="FunFam" id="1.20.1280.290:FF:000009">
    <property type="entry name" value="PQ loop repeat family protein"/>
    <property type="match status" value="1"/>
</dbReference>
<dbReference type="AlphaFoldDB" id="A0A1B2JBX8"/>
<reference evidence="8 9" key="1">
    <citation type="submission" date="2016-02" db="EMBL/GenBank/DDBJ databases">
        <title>Comparative genomic and transcriptomic foundation for Pichia pastoris.</title>
        <authorList>
            <person name="Love K.R."/>
            <person name="Shah K.A."/>
            <person name="Whittaker C.A."/>
            <person name="Wu J."/>
            <person name="Bartlett M.C."/>
            <person name="Ma D."/>
            <person name="Leeson R.L."/>
            <person name="Priest M."/>
            <person name="Young S.K."/>
            <person name="Love J.C."/>
        </authorList>
    </citation>
    <scope>NUCLEOTIDE SEQUENCE [LARGE SCALE GENOMIC DNA]</scope>
    <source>
        <strain evidence="8 9">ATCC 28485</strain>
    </source>
</reference>
<dbReference type="GO" id="GO:0000329">
    <property type="term" value="C:fungal-type vacuole membrane"/>
    <property type="evidence" value="ECO:0007669"/>
    <property type="project" value="TreeGrafter"/>
</dbReference>
<evidence type="ECO:0000313" key="8">
    <source>
        <dbReference type="EMBL" id="ANZ75431.1"/>
    </source>
</evidence>